<dbReference type="AlphaFoldDB" id="A0AAV6GBL7"/>
<protein>
    <submittedName>
        <fullName evidence="1">Uncharacterized protein</fullName>
    </submittedName>
</protein>
<reference evidence="1" key="1">
    <citation type="submission" date="2020-10" db="EMBL/GenBank/DDBJ databases">
        <title>Chromosome-scale genome assembly of the Allis shad, Alosa alosa.</title>
        <authorList>
            <person name="Margot Z."/>
            <person name="Christophe K."/>
            <person name="Cabau C."/>
            <person name="Louis A."/>
            <person name="Berthelot C."/>
            <person name="Parey E."/>
            <person name="Roest Crollius H."/>
            <person name="Montfort J."/>
            <person name="Robinson-Rechavi M."/>
            <person name="Bucao C."/>
            <person name="Bouchez O."/>
            <person name="Gislard M."/>
            <person name="Lluch J."/>
            <person name="Milhes M."/>
            <person name="Lampietro C."/>
            <person name="Lopez Roques C."/>
            <person name="Donnadieu C."/>
            <person name="Braasch I."/>
            <person name="Desvignes T."/>
            <person name="Postlethwait J."/>
            <person name="Bobe J."/>
            <person name="Guiguen Y."/>
        </authorList>
    </citation>
    <scope>NUCLEOTIDE SEQUENCE</scope>
    <source>
        <strain evidence="1">M-15738</strain>
        <tissue evidence="1">Blood</tissue>
    </source>
</reference>
<name>A0AAV6GBL7_9TELE</name>
<dbReference type="PANTHER" id="PTHR37162:SF11">
    <property type="match status" value="1"/>
</dbReference>
<sequence>MFDESFNSSTKSKQLDLHVRFWSNGEVRSRYMGSQFMGHGTAQDLLKHIEEASHQLDRSRLISVSMDGPNVNLKLLDLLQQDHAEKYGGTQLVSVGSCGLHTLHNSFKVGFSMWNVDKILKAMHTLFHNVPARREDYEQVTKSALFPKPFCGHRWLENLPVVERALEVWPSLMLYMDAVHKKQLPNPKTASFDTIEAAIKDPLTTAKMHFFMTLARTFHPFMKKYQTDEPVMPLLAKDLAELIKSLLRRCIKREVLQDITPLQLTKLDTSDKTFLLLPQKIDIGLGAEAAVKVPLTKELMASVGAARSKYRLFLDQERIRKEKESQSQKRKLAEQCLVDLKKRKTNLEDVSACLVREADALAEQAEGKAGSKMAQLLSKSNALRRAHKDKLGELKALETEIDAKGDELRHM</sequence>
<dbReference type="Proteomes" id="UP000823561">
    <property type="component" value="Chromosome 12"/>
</dbReference>
<dbReference type="EMBL" id="JADWDJ010000012">
    <property type="protein sequence ID" value="KAG5272523.1"/>
    <property type="molecule type" value="Genomic_DNA"/>
</dbReference>
<comment type="caution">
    <text evidence="1">The sequence shown here is derived from an EMBL/GenBank/DDBJ whole genome shotgun (WGS) entry which is preliminary data.</text>
</comment>
<evidence type="ECO:0000313" key="2">
    <source>
        <dbReference type="Proteomes" id="UP000823561"/>
    </source>
</evidence>
<gene>
    <name evidence="1" type="ORF">AALO_G00166480</name>
</gene>
<dbReference type="SUPFAM" id="SSF53098">
    <property type="entry name" value="Ribonuclease H-like"/>
    <property type="match status" value="1"/>
</dbReference>
<accession>A0AAV6GBL7</accession>
<organism evidence="1 2">
    <name type="scientific">Alosa alosa</name>
    <name type="common">allis shad</name>
    <dbReference type="NCBI Taxonomy" id="278164"/>
    <lineage>
        <taxon>Eukaryota</taxon>
        <taxon>Metazoa</taxon>
        <taxon>Chordata</taxon>
        <taxon>Craniata</taxon>
        <taxon>Vertebrata</taxon>
        <taxon>Euteleostomi</taxon>
        <taxon>Actinopterygii</taxon>
        <taxon>Neopterygii</taxon>
        <taxon>Teleostei</taxon>
        <taxon>Clupei</taxon>
        <taxon>Clupeiformes</taxon>
        <taxon>Clupeoidei</taxon>
        <taxon>Clupeidae</taxon>
        <taxon>Alosa</taxon>
    </lineage>
</organism>
<dbReference type="PANTHER" id="PTHR37162">
    <property type="entry name" value="HAT FAMILY DIMERISATION DOMAINCONTAINING PROTEIN-RELATED"/>
    <property type="match status" value="1"/>
</dbReference>
<evidence type="ECO:0000313" key="1">
    <source>
        <dbReference type="EMBL" id="KAG5272523.1"/>
    </source>
</evidence>
<dbReference type="InterPro" id="IPR012337">
    <property type="entry name" value="RNaseH-like_sf"/>
</dbReference>
<keyword evidence="2" id="KW-1185">Reference proteome</keyword>
<proteinExistence type="predicted"/>